<organism evidence="2 3">
    <name type="scientific">Ancylostoma ceylanicum</name>
    <dbReference type="NCBI Taxonomy" id="53326"/>
    <lineage>
        <taxon>Eukaryota</taxon>
        <taxon>Metazoa</taxon>
        <taxon>Ecdysozoa</taxon>
        <taxon>Nematoda</taxon>
        <taxon>Chromadorea</taxon>
        <taxon>Rhabditida</taxon>
        <taxon>Rhabditina</taxon>
        <taxon>Rhabditomorpha</taxon>
        <taxon>Strongyloidea</taxon>
        <taxon>Ancylostomatidae</taxon>
        <taxon>Ancylostomatinae</taxon>
        <taxon>Ancylostoma</taxon>
    </lineage>
</organism>
<dbReference type="EMBL" id="JARK01001362">
    <property type="protein sequence ID" value="EYC18893.1"/>
    <property type="molecule type" value="Genomic_DNA"/>
</dbReference>
<evidence type="ECO:0000313" key="2">
    <source>
        <dbReference type="EMBL" id="EYC18893.1"/>
    </source>
</evidence>
<name>A0A016UWN9_9BILA</name>
<keyword evidence="3" id="KW-1185">Reference proteome</keyword>
<feature type="region of interest" description="Disordered" evidence="1">
    <location>
        <begin position="86"/>
        <end position="110"/>
    </location>
</feature>
<protein>
    <submittedName>
        <fullName evidence="2">Uncharacterized protein</fullName>
    </submittedName>
</protein>
<evidence type="ECO:0000313" key="3">
    <source>
        <dbReference type="Proteomes" id="UP000024635"/>
    </source>
</evidence>
<evidence type="ECO:0000256" key="1">
    <source>
        <dbReference type="SAM" id="MobiDB-lite"/>
    </source>
</evidence>
<dbReference type="AlphaFoldDB" id="A0A016UWN9"/>
<accession>A0A016UWN9</accession>
<feature type="region of interest" description="Disordered" evidence="1">
    <location>
        <begin position="1"/>
        <end position="23"/>
    </location>
</feature>
<reference evidence="3" key="1">
    <citation type="journal article" date="2015" name="Nat. Genet.">
        <title>The genome and transcriptome of the zoonotic hookworm Ancylostoma ceylanicum identify infection-specific gene families.</title>
        <authorList>
            <person name="Schwarz E.M."/>
            <person name="Hu Y."/>
            <person name="Antoshechkin I."/>
            <person name="Miller M.M."/>
            <person name="Sternberg P.W."/>
            <person name="Aroian R.V."/>
        </authorList>
    </citation>
    <scope>NUCLEOTIDE SEQUENCE</scope>
    <source>
        <strain evidence="3">HY135</strain>
    </source>
</reference>
<proteinExistence type="predicted"/>
<dbReference type="Proteomes" id="UP000024635">
    <property type="component" value="Unassembled WGS sequence"/>
</dbReference>
<sequence length="110" mass="12003">MNSKGRIQAVGPPRGVLGQRHQSQEHLCLCPRTRRRGPAPCLRPFGVLFNANKTQGLTGMDTGPANRRAEQPTLTSAIRRRTSPCTISASIGKRNDVKSQSNCLPRKDVA</sequence>
<comment type="caution">
    <text evidence="2">The sequence shown here is derived from an EMBL/GenBank/DDBJ whole genome shotgun (WGS) entry which is preliminary data.</text>
</comment>
<gene>
    <name evidence="2" type="primary">Acey_s0026.g1433</name>
    <name evidence="2" type="ORF">Y032_0026g1433</name>
</gene>